<evidence type="ECO:0000313" key="3">
    <source>
        <dbReference type="Proteomes" id="UP000030140"/>
    </source>
</evidence>
<evidence type="ECO:0000313" key="2">
    <source>
        <dbReference type="EMBL" id="KGO07123.1"/>
    </source>
</evidence>
<dbReference type="PATRIC" id="fig|1300343.5.peg.870"/>
<dbReference type="Proteomes" id="UP000030140">
    <property type="component" value="Unassembled WGS sequence"/>
</dbReference>
<sequence length="134" mass="14856">MKTYFTLICLLLFSAFAKAQDTTKVEVPKIYVKAYQGAATPINHTSLRLVQVLQDSRCPKGADCIWAGNAKVEVEIINEKGDKITKQVTINGLQAPAVYTEDGLEIYIRGLAPYPTTGSKINPSDYYLRVEVKN</sequence>
<dbReference type="KEGG" id="ddo:I597_0859"/>
<keyword evidence="3" id="KW-1185">Reference proteome</keyword>
<proteinExistence type="predicted"/>
<gene>
    <name evidence="2" type="ORF">NV36_09925</name>
</gene>
<dbReference type="EMBL" id="JSAQ01000001">
    <property type="protein sequence ID" value="KGO07123.1"/>
    <property type="molecule type" value="Genomic_DNA"/>
</dbReference>
<evidence type="ECO:0000256" key="1">
    <source>
        <dbReference type="SAM" id="SignalP"/>
    </source>
</evidence>
<accession>A0A0A2GX39</accession>
<comment type="caution">
    <text evidence="2">The sequence shown here is derived from an EMBL/GenBank/DDBJ whole genome shotgun (WGS) entry which is preliminary data.</text>
</comment>
<dbReference type="RefSeq" id="WP_035326769.1">
    <property type="nucleotide sequence ID" value="NZ_CP015125.1"/>
</dbReference>
<dbReference type="AlphaFoldDB" id="A0A0A2GX39"/>
<feature type="signal peptide" evidence="1">
    <location>
        <begin position="1"/>
        <end position="19"/>
    </location>
</feature>
<organism evidence="2 3">
    <name type="scientific">Dokdonia donghaensis DSW-1</name>
    <dbReference type="NCBI Taxonomy" id="1300343"/>
    <lineage>
        <taxon>Bacteria</taxon>
        <taxon>Pseudomonadati</taxon>
        <taxon>Bacteroidota</taxon>
        <taxon>Flavobacteriia</taxon>
        <taxon>Flavobacteriales</taxon>
        <taxon>Flavobacteriaceae</taxon>
        <taxon>Dokdonia</taxon>
    </lineage>
</organism>
<name>A0A0A2GX39_9FLAO</name>
<feature type="chain" id="PRO_5001999237" evidence="1">
    <location>
        <begin position="20"/>
        <end position="134"/>
    </location>
</feature>
<keyword evidence="1" id="KW-0732">Signal</keyword>
<protein>
    <submittedName>
        <fullName evidence="2">Uncharacterized protein</fullName>
    </submittedName>
</protein>
<reference evidence="2 3" key="1">
    <citation type="submission" date="2014-10" db="EMBL/GenBank/DDBJ databases">
        <title>Draft genome sequence of the proteorhodopsin-containing marine bacterium Dokdonia donghaensis.</title>
        <authorList>
            <person name="Gomez-Consarnau L."/>
            <person name="Gonzalez J.M."/>
            <person name="Riedel T."/>
            <person name="Jaenicke S."/>
            <person name="Wagner-Doebler I."/>
            <person name="Fuhrman J.A."/>
        </authorList>
    </citation>
    <scope>NUCLEOTIDE SEQUENCE [LARGE SCALE GENOMIC DNA]</scope>
    <source>
        <strain evidence="2 3">DSW-1</strain>
    </source>
</reference>
<dbReference type="OrthoDB" id="163809at2"/>